<dbReference type="EMBL" id="GBRH01216089">
    <property type="protein sequence ID" value="JAD81806.1"/>
    <property type="molecule type" value="Transcribed_RNA"/>
</dbReference>
<protein>
    <submittedName>
        <fullName evidence="1">Uncharacterized protein</fullName>
    </submittedName>
</protein>
<reference evidence="1" key="2">
    <citation type="journal article" date="2015" name="Data Brief">
        <title>Shoot transcriptome of the giant reed, Arundo donax.</title>
        <authorList>
            <person name="Barrero R.A."/>
            <person name="Guerrero F.D."/>
            <person name="Moolhuijzen P."/>
            <person name="Goolsby J.A."/>
            <person name="Tidwell J."/>
            <person name="Bellgard S.E."/>
            <person name="Bellgard M.I."/>
        </authorList>
    </citation>
    <scope>NUCLEOTIDE SEQUENCE</scope>
    <source>
        <tissue evidence="1">Shoot tissue taken approximately 20 cm above the soil surface</tissue>
    </source>
</reference>
<organism evidence="1">
    <name type="scientific">Arundo donax</name>
    <name type="common">Giant reed</name>
    <name type="synonym">Donax arundinaceus</name>
    <dbReference type="NCBI Taxonomy" id="35708"/>
    <lineage>
        <taxon>Eukaryota</taxon>
        <taxon>Viridiplantae</taxon>
        <taxon>Streptophyta</taxon>
        <taxon>Embryophyta</taxon>
        <taxon>Tracheophyta</taxon>
        <taxon>Spermatophyta</taxon>
        <taxon>Magnoliopsida</taxon>
        <taxon>Liliopsida</taxon>
        <taxon>Poales</taxon>
        <taxon>Poaceae</taxon>
        <taxon>PACMAD clade</taxon>
        <taxon>Arundinoideae</taxon>
        <taxon>Arundineae</taxon>
        <taxon>Arundo</taxon>
    </lineage>
</organism>
<sequence length="30" mass="3267">MTGSETEYQPKATGLLPVSVKESPKLKMES</sequence>
<reference evidence="1" key="1">
    <citation type="submission" date="2014-09" db="EMBL/GenBank/DDBJ databases">
        <authorList>
            <person name="Magalhaes I.L.F."/>
            <person name="Oliveira U."/>
            <person name="Santos F.R."/>
            <person name="Vidigal T.H.D.A."/>
            <person name="Brescovit A.D."/>
            <person name="Santos A.J."/>
        </authorList>
    </citation>
    <scope>NUCLEOTIDE SEQUENCE</scope>
    <source>
        <tissue evidence="1">Shoot tissue taken approximately 20 cm above the soil surface</tissue>
    </source>
</reference>
<proteinExistence type="predicted"/>
<accession>A0A0A9D1W3</accession>
<evidence type="ECO:0000313" key="1">
    <source>
        <dbReference type="EMBL" id="JAD81806.1"/>
    </source>
</evidence>
<name>A0A0A9D1W3_ARUDO</name>
<dbReference type="AlphaFoldDB" id="A0A0A9D1W3"/>